<dbReference type="Gene3D" id="3.60.15.10">
    <property type="entry name" value="Ribonuclease Z/Hydroxyacylglutathione hydrolase-like"/>
    <property type="match status" value="1"/>
</dbReference>
<dbReference type="InterPro" id="IPR036866">
    <property type="entry name" value="RibonucZ/Hydroxyglut_hydro"/>
</dbReference>
<dbReference type="EMBL" id="BQNZ01000003">
    <property type="protein sequence ID" value="GKH73272.1"/>
    <property type="molecule type" value="Genomic_DNA"/>
</dbReference>
<accession>A0AA37KFL9</accession>
<dbReference type="GO" id="GO:0042781">
    <property type="term" value="F:3'-tRNA processing endoribonuclease activity"/>
    <property type="evidence" value="ECO:0007669"/>
    <property type="project" value="TreeGrafter"/>
</dbReference>
<gene>
    <name evidence="1" type="primary">rnz_2</name>
    <name evidence="1" type="ORF">CE91St3_31350</name>
</gene>
<protein>
    <submittedName>
        <fullName evidence="1">Ribonuclease Z</fullName>
    </submittedName>
</protein>
<evidence type="ECO:0000313" key="2">
    <source>
        <dbReference type="Proteomes" id="UP001055114"/>
    </source>
</evidence>
<sequence length="295" mass="34117">MFNIGNNYYMVDCGETASFWLSRFNINVCRLRKVFITHMHADHYLGLPGIIYLMDLMGAKHLQVYGPVGLKEAIEPMLKLYGHKLRMDLELIELTDGVSEVISSDDRLTVYSLPLEHSVPCIGYKFVQTDKGLEVPDEIIKEHNLDDFDIEQLEKGRLVRGLIPTEVCNTHHRFSYAYLSDTQYCPAIVPLIERCDVIYHETSFLHENALRAKKCLHSTTWNAAEIAKAADAGQLLIGHYSRRYCFRKHIQKFQDETKSVFPYTLAANEGMELDLRKGRKMRFTFTNKMRELLES</sequence>
<evidence type="ECO:0000313" key="1">
    <source>
        <dbReference type="EMBL" id="GKH73272.1"/>
    </source>
</evidence>
<dbReference type="PANTHER" id="PTHR46018:SF2">
    <property type="entry name" value="ZINC PHOSPHODIESTERASE ELAC PROTEIN 1"/>
    <property type="match status" value="1"/>
</dbReference>
<dbReference type="PANTHER" id="PTHR46018">
    <property type="entry name" value="ZINC PHOSPHODIESTERASE ELAC PROTEIN 1"/>
    <property type="match status" value="1"/>
</dbReference>
<dbReference type="SUPFAM" id="SSF56281">
    <property type="entry name" value="Metallo-hydrolase/oxidoreductase"/>
    <property type="match status" value="1"/>
</dbReference>
<dbReference type="Proteomes" id="UP001055114">
    <property type="component" value="Unassembled WGS sequence"/>
</dbReference>
<dbReference type="Pfam" id="PF23023">
    <property type="entry name" value="Anti-Pycsar_Apyc1"/>
    <property type="match status" value="1"/>
</dbReference>
<reference evidence="1" key="1">
    <citation type="submission" date="2022-01" db="EMBL/GenBank/DDBJ databases">
        <title>Novel bile acid biosynthetic pathways are enriched in the microbiome of centenarians.</title>
        <authorList>
            <person name="Sato Y."/>
            <person name="Atarashi K."/>
            <person name="Plichta R.D."/>
            <person name="Arai Y."/>
            <person name="Sasajima S."/>
            <person name="Kearney M.S."/>
            <person name="Suda W."/>
            <person name="Takeshita K."/>
            <person name="Sasaki T."/>
            <person name="Okamoto S."/>
            <person name="Skelly N.A."/>
            <person name="Okamura Y."/>
            <person name="Vlamakis H."/>
            <person name="Li Y."/>
            <person name="Tanoue T."/>
            <person name="Takei H."/>
            <person name="Nittono H."/>
            <person name="Narushima S."/>
            <person name="Irie J."/>
            <person name="Itoh H."/>
            <person name="Moriya K."/>
            <person name="Sugiura Y."/>
            <person name="Suematsu M."/>
            <person name="Moritoki N."/>
            <person name="Shibata S."/>
            <person name="Littman R.D."/>
            <person name="Fischbach A.M."/>
            <person name="Uwamino Y."/>
            <person name="Inoue T."/>
            <person name="Honda A."/>
            <person name="Hattori M."/>
            <person name="Murai T."/>
            <person name="Xavier J.R."/>
            <person name="Hirose N."/>
            <person name="Honda K."/>
        </authorList>
    </citation>
    <scope>NUCLEOTIDE SEQUENCE</scope>
    <source>
        <strain evidence="1">CE91-St3</strain>
    </source>
</reference>
<proteinExistence type="predicted"/>
<comment type="caution">
    <text evidence="1">The sequence shown here is derived from an EMBL/GenBank/DDBJ whole genome shotgun (WGS) entry which is preliminary data.</text>
</comment>
<organism evidence="1 2">
    <name type="scientific">Parabacteroides merdae</name>
    <dbReference type="NCBI Taxonomy" id="46503"/>
    <lineage>
        <taxon>Bacteria</taxon>
        <taxon>Pseudomonadati</taxon>
        <taxon>Bacteroidota</taxon>
        <taxon>Bacteroidia</taxon>
        <taxon>Bacteroidales</taxon>
        <taxon>Tannerellaceae</taxon>
        <taxon>Parabacteroides</taxon>
    </lineage>
</organism>
<name>A0AA37KFL9_9BACT</name>
<dbReference type="AlphaFoldDB" id="A0AA37KFL9"/>